<keyword evidence="4" id="KW-0274">FAD</keyword>
<protein>
    <recommendedName>
        <fullName evidence="6">Acyl-CoA dehydrogenase/oxidase C-terminal domain-containing protein</fullName>
    </recommendedName>
</protein>
<dbReference type="InterPro" id="IPR037069">
    <property type="entry name" value="AcylCoA_DH/ox_N_sf"/>
</dbReference>
<feature type="domain" description="Acyl-CoA dehydrogenase/oxidase C-terminal" evidence="6">
    <location>
        <begin position="186"/>
        <end position="298"/>
    </location>
</feature>
<dbReference type="InterPro" id="IPR009075">
    <property type="entry name" value="AcylCo_DH/oxidase_C"/>
</dbReference>
<dbReference type="Gene3D" id="1.20.140.10">
    <property type="entry name" value="Butyryl-CoA Dehydrogenase, subunit A, domain 3"/>
    <property type="match status" value="1"/>
</dbReference>
<proteinExistence type="inferred from homology"/>
<dbReference type="SUPFAM" id="SSF56645">
    <property type="entry name" value="Acyl-CoA dehydrogenase NM domain-like"/>
    <property type="match status" value="1"/>
</dbReference>
<evidence type="ECO:0000313" key="8">
    <source>
        <dbReference type="Proteomes" id="UP001205890"/>
    </source>
</evidence>
<accession>A0ABT1LEU8</accession>
<dbReference type="PANTHER" id="PTHR43884">
    <property type="entry name" value="ACYL-COA DEHYDROGENASE"/>
    <property type="match status" value="1"/>
</dbReference>
<gene>
    <name evidence="7" type="ORF">NK718_15620</name>
</gene>
<keyword evidence="3" id="KW-0285">Flavoprotein</keyword>
<keyword evidence="5" id="KW-0560">Oxidoreductase</keyword>
<evidence type="ECO:0000256" key="4">
    <source>
        <dbReference type="ARBA" id="ARBA00022827"/>
    </source>
</evidence>
<sequence>MLDDTAERLLARHFAGNVRGTRESAAAVLSEFFDNGLDQLLVPEAAGGMGGGTLDAAAVAYRWGYHAAPGPIVEMLLLPALAAEAALDPDRTTLALLDEACVRSGTWQKPAKATSVVAPVIGEAAATVLVCAADERGRLALARFGGDGMELRSSLAGEDVALLDLAALRPESVQATEASFEAFAARGALLTACAILGAAQRQIEIAIEHANTRKQFGKPLGKFQAIQHRLAEAASEQAVAQAAVRSAIAAQDAGRLKPLQWQAAKVQTGRAATTVVAAAHQILGAIAFTEEHVLHHYSKRLWTWRDAWGREAELERRIGAQACAQGAGLWPWMVD</sequence>
<evidence type="ECO:0000256" key="1">
    <source>
        <dbReference type="ARBA" id="ARBA00001974"/>
    </source>
</evidence>
<dbReference type="EMBL" id="JANCLU010000016">
    <property type="protein sequence ID" value="MCP8939954.1"/>
    <property type="molecule type" value="Genomic_DNA"/>
</dbReference>
<dbReference type="SUPFAM" id="SSF47203">
    <property type="entry name" value="Acyl-CoA dehydrogenase C-terminal domain-like"/>
    <property type="match status" value="1"/>
</dbReference>
<evidence type="ECO:0000313" key="7">
    <source>
        <dbReference type="EMBL" id="MCP8939954.1"/>
    </source>
</evidence>
<dbReference type="InterPro" id="IPR036250">
    <property type="entry name" value="AcylCo_DH-like_C"/>
</dbReference>
<comment type="similarity">
    <text evidence="2">Belongs to the acyl-CoA dehydrogenase family.</text>
</comment>
<evidence type="ECO:0000259" key="6">
    <source>
        <dbReference type="Pfam" id="PF00441"/>
    </source>
</evidence>
<comment type="cofactor">
    <cofactor evidence="1">
        <name>FAD</name>
        <dbReference type="ChEBI" id="CHEBI:57692"/>
    </cofactor>
</comment>
<dbReference type="PANTHER" id="PTHR43884:SF20">
    <property type="entry name" value="ACYL-COA DEHYDROGENASE FADE28"/>
    <property type="match status" value="1"/>
</dbReference>
<dbReference type="Pfam" id="PF00441">
    <property type="entry name" value="Acyl-CoA_dh_1"/>
    <property type="match status" value="1"/>
</dbReference>
<dbReference type="InterPro" id="IPR009100">
    <property type="entry name" value="AcylCoA_DH/oxidase_NM_dom_sf"/>
</dbReference>
<organism evidence="7 8">
    <name type="scientific">Alsobacter ponti</name>
    <dbReference type="NCBI Taxonomy" id="2962936"/>
    <lineage>
        <taxon>Bacteria</taxon>
        <taxon>Pseudomonadati</taxon>
        <taxon>Pseudomonadota</taxon>
        <taxon>Alphaproteobacteria</taxon>
        <taxon>Hyphomicrobiales</taxon>
        <taxon>Alsobacteraceae</taxon>
        <taxon>Alsobacter</taxon>
    </lineage>
</organism>
<reference evidence="7 8" key="1">
    <citation type="submission" date="2022-07" db="EMBL/GenBank/DDBJ databases">
        <authorList>
            <person name="Li W.-J."/>
            <person name="Deng Q.-Q."/>
        </authorList>
    </citation>
    <scope>NUCLEOTIDE SEQUENCE [LARGE SCALE GENOMIC DNA]</scope>
    <source>
        <strain evidence="7 8">SYSU M60028</strain>
    </source>
</reference>
<evidence type="ECO:0000256" key="2">
    <source>
        <dbReference type="ARBA" id="ARBA00009347"/>
    </source>
</evidence>
<dbReference type="Proteomes" id="UP001205890">
    <property type="component" value="Unassembled WGS sequence"/>
</dbReference>
<dbReference type="Gene3D" id="1.10.540.10">
    <property type="entry name" value="Acyl-CoA dehydrogenase/oxidase, N-terminal domain"/>
    <property type="match status" value="1"/>
</dbReference>
<evidence type="ECO:0000256" key="3">
    <source>
        <dbReference type="ARBA" id="ARBA00022630"/>
    </source>
</evidence>
<keyword evidence="8" id="KW-1185">Reference proteome</keyword>
<comment type="caution">
    <text evidence="7">The sequence shown here is derived from an EMBL/GenBank/DDBJ whole genome shotgun (WGS) entry which is preliminary data.</text>
</comment>
<dbReference type="RefSeq" id="WP_254744145.1">
    <property type="nucleotide sequence ID" value="NZ_JANCLU010000016.1"/>
</dbReference>
<evidence type="ECO:0000256" key="5">
    <source>
        <dbReference type="ARBA" id="ARBA00023002"/>
    </source>
</evidence>
<name>A0ABT1LEU8_9HYPH</name>